<gene>
    <name evidence="2" type="ORF">COCNU_11G000300</name>
</gene>
<dbReference type="OrthoDB" id="777212at2759"/>
<evidence type="ECO:0000313" key="2">
    <source>
        <dbReference type="EMBL" id="KAG1363203.1"/>
    </source>
</evidence>
<dbReference type="AlphaFoldDB" id="A0A8K0N8V4"/>
<sequence>MWAKKIFIEEDSATIIGWIQENTKQLEAHPLLRDIWIALRHFTAESVRHVYQKMNSTAD</sequence>
<reference evidence="2" key="2">
    <citation type="submission" date="2019-07" db="EMBL/GenBank/DDBJ databases">
        <authorList>
            <person name="Yang Y."/>
            <person name="Bocs S."/>
            <person name="Baudouin L."/>
        </authorList>
    </citation>
    <scope>NUCLEOTIDE SEQUENCE</scope>
    <source>
        <tissue evidence="2">Spear leaf of Hainan Tall coconut</tissue>
    </source>
</reference>
<protein>
    <recommendedName>
        <fullName evidence="1">RNase H type-1 domain-containing protein</fullName>
    </recommendedName>
</protein>
<reference evidence="2" key="1">
    <citation type="journal article" date="2017" name="Gigascience">
        <title>The genome draft of coconut (Cocos nucifera).</title>
        <authorList>
            <person name="Xiao Y."/>
            <person name="Xu P."/>
            <person name="Fan H."/>
            <person name="Baudouin L."/>
            <person name="Xia W."/>
            <person name="Bocs S."/>
            <person name="Xu J."/>
            <person name="Li Q."/>
            <person name="Guo A."/>
            <person name="Zhou L."/>
            <person name="Li J."/>
            <person name="Wu Y."/>
            <person name="Ma Z."/>
            <person name="Armero A."/>
            <person name="Issali A.E."/>
            <person name="Liu N."/>
            <person name="Peng M."/>
            <person name="Yang Y."/>
        </authorList>
    </citation>
    <scope>NUCLEOTIDE SEQUENCE</scope>
    <source>
        <tissue evidence="2">Spear leaf of Hainan Tall coconut</tissue>
    </source>
</reference>
<organism evidence="2 3">
    <name type="scientific">Cocos nucifera</name>
    <name type="common">Coconut palm</name>
    <dbReference type="NCBI Taxonomy" id="13894"/>
    <lineage>
        <taxon>Eukaryota</taxon>
        <taxon>Viridiplantae</taxon>
        <taxon>Streptophyta</taxon>
        <taxon>Embryophyta</taxon>
        <taxon>Tracheophyta</taxon>
        <taxon>Spermatophyta</taxon>
        <taxon>Magnoliopsida</taxon>
        <taxon>Liliopsida</taxon>
        <taxon>Arecaceae</taxon>
        <taxon>Arecoideae</taxon>
        <taxon>Cocoseae</taxon>
        <taxon>Attaleinae</taxon>
        <taxon>Cocos</taxon>
    </lineage>
</organism>
<dbReference type="GO" id="GO:0003676">
    <property type="term" value="F:nucleic acid binding"/>
    <property type="evidence" value="ECO:0007669"/>
    <property type="project" value="InterPro"/>
</dbReference>
<accession>A0A8K0N8V4</accession>
<comment type="caution">
    <text evidence="2">The sequence shown here is derived from an EMBL/GenBank/DDBJ whole genome shotgun (WGS) entry which is preliminary data.</text>
</comment>
<evidence type="ECO:0000259" key="1">
    <source>
        <dbReference type="Pfam" id="PF13456"/>
    </source>
</evidence>
<dbReference type="EMBL" id="CM017882">
    <property type="protein sequence ID" value="KAG1363203.1"/>
    <property type="molecule type" value="Genomic_DNA"/>
</dbReference>
<evidence type="ECO:0000313" key="3">
    <source>
        <dbReference type="Proteomes" id="UP000797356"/>
    </source>
</evidence>
<proteinExistence type="predicted"/>
<keyword evidence="3" id="KW-1185">Reference proteome</keyword>
<dbReference type="Pfam" id="PF13456">
    <property type="entry name" value="RVT_3"/>
    <property type="match status" value="1"/>
</dbReference>
<dbReference type="GO" id="GO:0004523">
    <property type="term" value="F:RNA-DNA hybrid ribonuclease activity"/>
    <property type="evidence" value="ECO:0007669"/>
    <property type="project" value="InterPro"/>
</dbReference>
<name>A0A8K0N8V4_COCNU</name>
<dbReference type="Proteomes" id="UP000797356">
    <property type="component" value="Chromosome 11"/>
</dbReference>
<feature type="domain" description="RNase H type-1" evidence="1">
    <location>
        <begin position="4"/>
        <end position="59"/>
    </location>
</feature>
<dbReference type="InterPro" id="IPR002156">
    <property type="entry name" value="RNaseH_domain"/>
</dbReference>